<dbReference type="EMBL" id="JBHRSK010000004">
    <property type="protein sequence ID" value="MFC2968051.1"/>
    <property type="molecule type" value="Genomic_DNA"/>
</dbReference>
<evidence type="ECO:0000313" key="1">
    <source>
        <dbReference type="EMBL" id="MFC2968051.1"/>
    </source>
</evidence>
<accession>A0ABV7AGL2</accession>
<proteinExistence type="predicted"/>
<reference evidence="2" key="1">
    <citation type="journal article" date="2019" name="Int. J. Syst. Evol. Microbiol.">
        <title>The Global Catalogue of Microorganisms (GCM) 10K type strain sequencing project: providing services to taxonomists for standard genome sequencing and annotation.</title>
        <authorList>
            <consortium name="The Broad Institute Genomics Platform"/>
            <consortium name="The Broad Institute Genome Sequencing Center for Infectious Disease"/>
            <person name="Wu L."/>
            <person name="Ma J."/>
        </authorList>
    </citation>
    <scope>NUCLEOTIDE SEQUENCE [LARGE SCALE GENOMIC DNA]</scope>
    <source>
        <strain evidence="2">KCTC 62192</strain>
    </source>
</reference>
<organism evidence="1 2">
    <name type="scientific">Acidimangrovimonas pyrenivorans</name>
    <dbReference type="NCBI Taxonomy" id="2030798"/>
    <lineage>
        <taxon>Bacteria</taxon>
        <taxon>Pseudomonadati</taxon>
        <taxon>Pseudomonadota</taxon>
        <taxon>Alphaproteobacteria</taxon>
        <taxon>Rhodobacterales</taxon>
        <taxon>Paracoccaceae</taxon>
        <taxon>Acidimangrovimonas</taxon>
    </lineage>
</organism>
<dbReference type="Proteomes" id="UP001595443">
    <property type="component" value="Unassembled WGS sequence"/>
</dbReference>
<sequence>MKTLNKSEILEMTVRIDRDIYGNPRYFIPAYALPVEPGSNAAREIGLKKSRSGKRGPGFVFQSYNVEDRVGRIVDALTANQPTEGAA</sequence>
<evidence type="ECO:0000313" key="2">
    <source>
        <dbReference type="Proteomes" id="UP001595443"/>
    </source>
</evidence>
<comment type="caution">
    <text evidence="1">The sequence shown here is derived from an EMBL/GenBank/DDBJ whole genome shotgun (WGS) entry which is preliminary data.</text>
</comment>
<dbReference type="InterPro" id="IPR057547">
    <property type="entry name" value="Phage_TreK-like"/>
</dbReference>
<dbReference type="RefSeq" id="WP_377832701.1">
    <property type="nucleotide sequence ID" value="NZ_JBHRSK010000004.1"/>
</dbReference>
<protein>
    <submittedName>
        <fullName evidence="1">Uncharacterized protein</fullName>
    </submittedName>
</protein>
<gene>
    <name evidence="1" type="ORF">ACFOES_08100</name>
</gene>
<name>A0ABV7AGL2_9RHOB</name>
<keyword evidence="2" id="KW-1185">Reference proteome</keyword>
<dbReference type="Pfam" id="PF24229">
    <property type="entry name" value="Phage_TreK"/>
    <property type="match status" value="1"/>
</dbReference>